<evidence type="ECO:0000313" key="4">
    <source>
        <dbReference type="EMBL" id="AWD72065.1"/>
    </source>
</evidence>
<dbReference type="SUPFAM" id="SSF51735">
    <property type="entry name" value="NAD(P)-binding Rossmann-fold domains"/>
    <property type="match status" value="1"/>
</dbReference>
<dbReference type="CDD" id="cd05251">
    <property type="entry name" value="NmrA_like_SDR_a"/>
    <property type="match status" value="1"/>
</dbReference>
<feature type="domain" description="NmrA-like" evidence="3">
    <location>
        <begin position="10"/>
        <end position="309"/>
    </location>
</feature>
<accession>A0A2S1FHW4</accession>
<evidence type="ECO:0000256" key="2">
    <source>
        <dbReference type="ARBA" id="ARBA00022857"/>
    </source>
</evidence>
<dbReference type="AlphaFoldDB" id="A0A2S1FHW4"/>
<dbReference type="Gene3D" id="3.40.50.720">
    <property type="entry name" value="NAD(P)-binding Rossmann-like Domain"/>
    <property type="match status" value="1"/>
</dbReference>
<organism evidence="4">
    <name type="scientific">Polaromonas sp. E3S</name>
    <dbReference type="NCBI Taxonomy" id="1840265"/>
    <lineage>
        <taxon>Bacteria</taxon>
        <taxon>Pseudomonadati</taxon>
        <taxon>Pseudomonadota</taxon>
        <taxon>Betaproteobacteria</taxon>
        <taxon>Burkholderiales</taxon>
        <taxon>Comamonadaceae</taxon>
        <taxon>Polaromonas</taxon>
    </lineage>
</organism>
<dbReference type="Gene3D" id="3.90.25.10">
    <property type="entry name" value="UDP-galactose 4-epimerase, domain 1"/>
    <property type="match status" value="1"/>
</dbReference>
<gene>
    <name evidence="4" type="ORF">pE3SP1_p031</name>
</gene>
<evidence type="ECO:0000259" key="3">
    <source>
        <dbReference type="Pfam" id="PF05368"/>
    </source>
</evidence>
<protein>
    <submittedName>
        <fullName evidence="4">Transcriptional regulator, NmrA family</fullName>
    </submittedName>
</protein>
<name>A0A2S1FHW4_9BURK</name>
<reference evidence="4" key="1">
    <citation type="submission" date="2018-01" db="EMBL/GenBank/DDBJ databases">
        <title>Plasmids of psychrophilic Polaromonas spp. isolated from Arctic and Antarctic glaciers.</title>
        <authorList>
            <person name="Dziewit L."/>
            <person name="Ciok A."/>
        </authorList>
    </citation>
    <scope>NUCLEOTIDE SEQUENCE</scope>
    <source>
        <plasmid evidence="4">pE3SP1</plasmid>
    </source>
</reference>
<dbReference type="EMBL" id="MG869617">
    <property type="protein sequence ID" value="AWD72065.1"/>
    <property type="molecule type" value="Genomic_DNA"/>
</dbReference>
<geneLocation type="plasmid" evidence="4">
    <name>pE3SP1</name>
</geneLocation>
<evidence type="ECO:0000256" key="1">
    <source>
        <dbReference type="ARBA" id="ARBA00006328"/>
    </source>
</evidence>
<keyword evidence="2" id="KW-0521">NADP</keyword>
<dbReference type="Pfam" id="PF05368">
    <property type="entry name" value="NmrA"/>
    <property type="match status" value="1"/>
</dbReference>
<comment type="similarity">
    <text evidence="1">Belongs to the NmrA-type oxidoreductase family.</text>
</comment>
<dbReference type="PANTHER" id="PTHR42748">
    <property type="entry name" value="NITROGEN METABOLITE REPRESSION PROTEIN NMRA FAMILY MEMBER"/>
    <property type="match status" value="1"/>
</dbReference>
<dbReference type="RefSeq" id="WP_181375545.1">
    <property type="nucleotide sequence ID" value="NZ_MG869617.1"/>
</dbReference>
<dbReference type="InterPro" id="IPR036291">
    <property type="entry name" value="NAD(P)-bd_dom_sf"/>
</dbReference>
<dbReference type="PANTHER" id="PTHR42748:SF7">
    <property type="entry name" value="NMRA LIKE REDOX SENSOR 1-RELATED"/>
    <property type="match status" value="1"/>
</dbReference>
<dbReference type="InterPro" id="IPR051164">
    <property type="entry name" value="NmrA-like_oxidored"/>
</dbReference>
<dbReference type="InterPro" id="IPR008030">
    <property type="entry name" value="NmrA-like"/>
</dbReference>
<sequence length="325" mass="35743">MSSPSSSLPLITVAGAASKQGRSVATSLLSSGRYRVRALARNADSAPMRELARHGAEIVVAPLETGYQTELAAAMRGSYGAFLMTPPTPPVPPPGRPELALGVELADAALASGVEHVVWSSLENVERRTRGSLWAPHFTEKALVEDYLRTLPMRSSFIQLAFFYSNFLEYYVPRREVDGSLSFAVYLPPDAPVPFVDPLSATGPAVLSLFDDPGRYAGQTLPVIGEVLTARQIVDTFVQVTGQRAHYRSAYTREELLRHFPAFGADEWLVRELVGMVTYAVDYGYYGPERDLAWSRKNDPDALTWDGFLRRSGWQGEPMSFGHAK</sequence>
<proteinExistence type="inferred from homology"/>
<keyword evidence="4" id="KW-0614">Plasmid</keyword>